<reference evidence="3 4" key="1">
    <citation type="journal article" date="2010" name="J. Bacteriol.">
        <title>Genome sequence of Lentisphaera araneosa HTCC2155T, the type species of the order Lentisphaerales in the phylum Lentisphaerae.</title>
        <authorList>
            <person name="Thrash J.C."/>
            <person name="Cho J.C."/>
            <person name="Vergin K.L."/>
            <person name="Morris R.M."/>
            <person name="Giovannoni S.J."/>
        </authorList>
    </citation>
    <scope>NUCLEOTIDE SEQUENCE [LARGE SCALE GENOMIC DNA]</scope>
    <source>
        <strain evidence="3 4">HTCC2155</strain>
    </source>
</reference>
<dbReference type="eggNOG" id="ENOG5032Y28">
    <property type="taxonomic scope" value="Bacteria"/>
</dbReference>
<sequence>MDKKIYTENKYIWLLSSLAIFLLLTPFKAADIPGCEFLSSVAFSCILGTAIYTCRKDKHYLLISLVLSFPAVISYWAHSNHVYYSPEILLISGSLFYTFYIFIITREIFKFESSIYNKLAASLCNYLMIGITFTYLYTLIELKNPNSFLFPETISSLPVNREQGLPNMFDLLYHSFVTLSTLGYGDIQPRSNLSRMLCITEALIGQIYLVVIVAGIVSSAKDNELHPKAHQ</sequence>
<dbReference type="InterPro" id="IPR013099">
    <property type="entry name" value="K_chnl_dom"/>
</dbReference>
<evidence type="ECO:0000256" key="1">
    <source>
        <dbReference type="SAM" id="Phobius"/>
    </source>
</evidence>
<dbReference type="Proteomes" id="UP000004947">
    <property type="component" value="Unassembled WGS sequence"/>
</dbReference>
<keyword evidence="1" id="KW-0812">Transmembrane</keyword>
<dbReference type="EMBL" id="ABCK01000007">
    <property type="protein sequence ID" value="EDM27878.1"/>
    <property type="molecule type" value="Genomic_DNA"/>
</dbReference>
<keyword evidence="1" id="KW-1133">Transmembrane helix</keyword>
<protein>
    <recommendedName>
        <fullName evidence="2">Potassium channel domain-containing protein</fullName>
    </recommendedName>
</protein>
<proteinExistence type="predicted"/>
<keyword evidence="1" id="KW-0472">Membrane</keyword>
<name>A6DKI0_9BACT</name>
<dbReference type="Gene3D" id="1.10.287.70">
    <property type="match status" value="1"/>
</dbReference>
<feature type="transmembrane region" description="Helical" evidence="1">
    <location>
        <begin position="196"/>
        <end position="217"/>
    </location>
</feature>
<feature type="transmembrane region" description="Helical" evidence="1">
    <location>
        <begin position="115"/>
        <end position="140"/>
    </location>
</feature>
<dbReference type="OrthoDB" id="9813518at2"/>
<dbReference type="RefSeq" id="WP_007278392.1">
    <property type="nucleotide sequence ID" value="NZ_ABCK01000007.1"/>
</dbReference>
<comment type="caution">
    <text evidence="3">The sequence shown here is derived from an EMBL/GenBank/DDBJ whole genome shotgun (WGS) entry which is preliminary data.</text>
</comment>
<organism evidence="3 4">
    <name type="scientific">Lentisphaera araneosa HTCC2155</name>
    <dbReference type="NCBI Taxonomy" id="313628"/>
    <lineage>
        <taxon>Bacteria</taxon>
        <taxon>Pseudomonadati</taxon>
        <taxon>Lentisphaerota</taxon>
        <taxon>Lentisphaeria</taxon>
        <taxon>Lentisphaerales</taxon>
        <taxon>Lentisphaeraceae</taxon>
        <taxon>Lentisphaera</taxon>
    </lineage>
</organism>
<feature type="transmembrane region" description="Helical" evidence="1">
    <location>
        <begin position="60"/>
        <end position="77"/>
    </location>
</feature>
<accession>A6DKI0</accession>
<evidence type="ECO:0000313" key="3">
    <source>
        <dbReference type="EMBL" id="EDM27878.1"/>
    </source>
</evidence>
<feature type="domain" description="Potassium channel" evidence="2">
    <location>
        <begin position="162"/>
        <end position="217"/>
    </location>
</feature>
<feature type="transmembrane region" description="Helical" evidence="1">
    <location>
        <begin position="36"/>
        <end position="53"/>
    </location>
</feature>
<dbReference type="SUPFAM" id="SSF81324">
    <property type="entry name" value="Voltage-gated potassium channels"/>
    <property type="match status" value="1"/>
</dbReference>
<gene>
    <name evidence="3" type="ORF">LNTAR_00715</name>
</gene>
<feature type="transmembrane region" description="Helical" evidence="1">
    <location>
        <begin position="83"/>
        <end position="103"/>
    </location>
</feature>
<dbReference type="AlphaFoldDB" id="A6DKI0"/>
<dbReference type="Pfam" id="PF07885">
    <property type="entry name" value="Ion_trans_2"/>
    <property type="match status" value="1"/>
</dbReference>
<keyword evidence="4" id="KW-1185">Reference proteome</keyword>
<evidence type="ECO:0000259" key="2">
    <source>
        <dbReference type="Pfam" id="PF07885"/>
    </source>
</evidence>
<dbReference type="STRING" id="313628.LNTAR_00715"/>
<feature type="transmembrane region" description="Helical" evidence="1">
    <location>
        <begin position="12"/>
        <end position="30"/>
    </location>
</feature>
<evidence type="ECO:0000313" key="4">
    <source>
        <dbReference type="Proteomes" id="UP000004947"/>
    </source>
</evidence>